<evidence type="ECO:0000259" key="1">
    <source>
        <dbReference type="Pfam" id="PF12770"/>
    </source>
</evidence>
<evidence type="ECO:0000313" key="3">
    <source>
        <dbReference type="Proteomes" id="UP001375382"/>
    </source>
</evidence>
<dbReference type="InterPro" id="IPR024983">
    <property type="entry name" value="CHAT_dom"/>
</dbReference>
<dbReference type="Pfam" id="PF12770">
    <property type="entry name" value="CHAT"/>
    <property type="match status" value="1"/>
</dbReference>
<keyword evidence="3" id="KW-1185">Reference proteome</keyword>
<comment type="caution">
    <text evidence="2">The sequence shown here is derived from an EMBL/GenBank/DDBJ whole genome shotgun (WGS) entry which is preliminary data.</text>
</comment>
<dbReference type="RefSeq" id="WP_335736840.1">
    <property type="nucleotide sequence ID" value="NZ_JALAAR010000012.1"/>
</dbReference>
<organism evidence="2 3">
    <name type="scientific">Rheinheimera muenzenbergensis</name>
    <dbReference type="NCBI Taxonomy" id="1193628"/>
    <lineage>
        <taxon>Bacteria</taxon>
        <taxon>Pseudomonadati</taxon>
        <taxon>Pseudomonadota</taxon>
        <taxon>Gammaproteobacteria</taxon>
        <taxon>Chromatiales</taxon>
        <taxon>Chromatiaceae</taxon>
        <taxon>Rheinheimera</taxon>
    </lineage>
</organism>
<sequence length="814" mass="91591">MKHAVFGVLLALFSPWVLSQCLVYGEVSSVDLGKMYSHTLAAEKLLVNKHERLKQCAASDKALMEAQYELGIFWSQFGVESSKAVDYLTEVKHFYAKNIKWNRLKYAKAILGLAESNYLNGRFQISLSLINEFDDLTKQYTDLPNTLKQDAASLLLLLAIALDSIIDIDVSGYNPKSDLSVFYVSLDRKSAHTNNDGLDSDLLYRDELRRLTRWLQYQVFKGNKSINEDAISDLDWWITHKIGRENTDELYLSYALARLPFEKNRCTSSSARFIQEKFRQSQIESQINLIAATALIAQCQNSKVESEQHLANYLQLLDEYYGAMPPQFSIEVLLPIRQSSNDLIENISWPALSNGWDHLVKLIQLKEIGSVARSPARFDADGLGDLNARKAFVEQEQLSNLYFKLSANHYSSENTHLAKVRNQLNALTKRISVEYPKLLSANFKRAVAVKDIKQFLPGNGQIIMFTSTDNTFCGVNITNTQTKGTCNNFSKAKWFERVSALRQSVISNDVDIPQTSANVSAYLALGTLINTTKSEVYLYSQELLNGLPVNVLTEPENKSWLAEKYNVARLLNLSLFTAEYSPNKNKFLRRLAVANPLYNNLLMAKVDYSGLDSLNIAYKQDSRSASNSLLSLSALPETELEAKSFIQNTSHGTLLTAKKATEQNIREKLTENWDIAIFSTHTVFPNSSNQLEYPALALTPESTEELNDGLLLSNDIAAMSINQTWVILAACDTALSIGSRSNLGSLLESFSLAGANSVLASHWKVNSIETVYFMDTLSAMLEKHENASLALWETRRSMLKQYPPRAWSAFDNYF</sequence>
<proteinExistence type="predicted"/>
<name>A0ABU8C9E2_9GAMM</name>
<protein>
    <submittedName>
        <fullName evidence="2">CHAT domain-containing protein</fullName>
    </submittedName>
</protein>
<accession>A0ABU8C9E2</accession>
<evidence type="ECO:0000313" key="2">
    <source>
        <dbReference type="EMBL" id="MEH8018434.1"/>
    </source>
</evidence>
<dbReference type="EMBL" id="JALAAR010000012">
    <property type="protein sequence ID" value="MEH8018434.1"/>
    <property type="molecule type" value="Genomic_DNA"/>
</dbReference>
<gene>
    <name evidence="2" type="ORF">MN202_14425</name>
</gene>
<dbReference type="Proteomes" id="UP001375382">
    <property type="component" value="Unassembled WGS sequence"/>
</dbReference>
<reference evidence="2 3" key="1">
    <citation type="journal article" date="2023" name="Ecotoxicol. Environ. Saf.">
        <title>Mercury remediation potential of mercury-resistant strain Rheinheimera metallidurans sp. nov. isolated from a municipal waste dumping site.</title>
        <authorList>
            <person name="Yadav V."/>
            <person name="Manjhi A."/>
            <person name="Vadakedath N."/>
        </authorList>
    </citation>
    <scope>NUCLEOTIDE SEQUENCE [LARGE SCALE GENOMIC DNA]</scope>
    <source>
        <strain evidence="2 3">E-49</strain>
    </source>
</reference>
<feature type="domain" description="CHAT" evidence="1">
    <location>
        <begin position="536"/>
        <end position="810"/>
    </location>
</feature>